<keyword evidence="3" id="KW-1185">Reference proteome</keyword>
<evidence type="ECO:0000256" key="1">
    <source>
        <dbReference type="SAM" id="MobiDB-lite"/>
    </source>
</evidence>
<dbReference type="Proteomes" id="UP001501532">
    <property type="component" value="Unassembled WGS sequence"/>
</dbReference>
<evidence type="ECO:0000313" key="2">
    <source>
        <dbReference type="EMBL" id="GAA3045844.1"/>
    </source>
</evidence>
<dbReference type="EMBL" id="BAAAUF010000020">
    <property type="protein sequence ID" value="GAA3045844.1"/>
    <property type="molecule type" value="Genomic_DNA"/>
</dbReference>
<proteinExistence type="predicted"/>
<name>A0ABP6LJ50_9ACTN</name>
<protein>
    <submittedName>
        <fullName evidence="2">Uncharacterized protein</fullName>
    </submittedName>
</protein>
<comment type="caution">
    <text evidence="2">The sequence shown here is derived from an EMBL/GenBank/DDBJ whole genome shotgun (WGS) entry which is preliminary data.</text>
</comment>
<accession>A0ABP6LJ50</accession>
<organism evidence="2 3">
    <name type="scientific">Streptomyces glomeratus</name>
    <dbReference type="NCBI Taxonomy" id="284452"/>
    <lineage>
        <taxon>Bacteria</taxon>
        <taxon>Bacillati</taxon>
        <taxon>Actinomycetota</taxon>
        <taxon>Actinomycetes</taxon>
        <taxon>Kitasatosporales</taxon>
        <taxon>Streptomycetaceae</taxon>
        <taxon>Streptomyces</taxon>
    </lineage>
</organism>
<gene>
    <name evidence="2" type="ORF">GCM10010448_30970</name>
</gene>
<sequence length="121" mass="12210">MVTGRPAALFPSGHVGVPLARLGGATAGGGAPGLGTTGAGALAGTPDLDRGPTDQTQVSAAGMAGGRRPAEQPVLEAVHREQHKPQHGQQQNSNRDHKARTSRAMTLRRVPATASVIGPTV</sequence>
<reference evidence="3" key="1">
    <citation type="journal article" date="2019" name="Int. J. Syst. Evol. Microbiol.">
        <title>The Global Catalogue of Microorganisms (GCM) 10K type strain sequencing project: providing services to taxonomists for standard genome sequencing and annotation.</title>
        <authorList>
            <consortium name="The Broad Institute Genomics Platform"/>
            <consortium name="The Broad Institute Genome Sequencing Center for Infectious Disease"/>
            <person name="Wu L."/>
            <person name="Ma J."/>
        </authorList>
    </citation>
    <scope>NUCLEOTIDE SEQUENCE [LARGE SCALE GENOMIC DNA]</scope>
    <source>
        <strain evidence="3">JCM 9091</strain>
    </source>
</reference>
<evidence type="ECO:0000313" key="3">
    <source>
        <dbReference type="Proteomes" id="UP001501532"/>
    </source>
</evidence>
<feature type="region of interest" description="Disordered" evidence="1">
    <location>
        <begin position="37"/>
        <end position="121"/>
    </location>
</feature>